<dbReference type="OrthoDB" id="185175at2759"/>
<dbReference type="AlphaFoldDB" id="A0A1C7LP12"/>
<evidence type="ECO:0000313" key="2">
    <source>
        <dbReference type="EMBL" id="OBZ66511.1"/>
    </source>
</evidence>
<feature type="compositionally biased region" description="Acidic residues" evidence="1">
    <location>
        <begin position="45"/>
        <end position="72"/>
    </location>
</feature>
<organism evidence="2 3">
    <name type="scientific">Grifola frondosa</name>
    <name type="common">Maitake</name>
    <name type="synonym">Polyporus frondosus</name>
    <dbReference type="NCBI Taxonomy" id="5627"/>
    <lineage>
        <taxon>Eukaryota</taxon>
        <taxon>Fungi</taxon>
        <taxon>Dikarya</taxon>
        <taxon>Basidiomycota</taxon>
        <taxon>Agaricomycotina</taxon>
        <taxon>Agaricomycetes</taxon>
        <taxon>Polyporales</taxon>
        <taxon>Grifolaceae</taxon>
        <taxon>Grifola</taxon>
    </lineage>
</organism>
<protein>
    <submittedName>
        <fullName evidence="2">Uncharacterized protein</fullName>
    </submittedName>
</protein>
<keyword evidence="3" id="KW-1185">Reference proteome</keyword>
<sequence>MGGCVPPPEDAEGQPHPMPRRNSQHYSEAAADQMLGLSGRTLPVSEEDQSDEGDDAVEESGTEATTENDSDIVESSAASSSAHLPQGTSNSDRVQTPELTDGGLSPVPRTRASQLAATRGLNIMTDK</sequence>
<comment type="caution">
    <text evidence="2">The sequence shown here is derived from an EMBL/GenBank/DDBJ whole genome shotgun (WGS) entry which is preliminary data.</text>
</comment>
<proteinExistence type="predicted"/>
<evidence type="ECO:0000313" key="3">
    <source>
        <dbReference type="Proteomes" id="UP000092993"/>
    </source>
</evidence>
<evidence type="ECO:0000256" key="1">
    <source>
        <dbReference type="SAM" id="MobiDB-lite"/>
    </source>
</evidence>
<accession>A0A1C7LP12</accession>
<dbReference type="Proteomes" id="UP000092993">
    <property type="component" value="Unassembled WGS sequence"/>
</dbReference>
<gene>
    <name evidence="2" type="ORF">A0H81_13534</name>
</gene>
<dbReference type="STRING" id="5627.A0A1C7LP12"/>
<dbReference type="EMBL" id="LUGG01000031">
    <property type="protein sequence ID" value="OBZ66511.1"/>
    <property type="molecule type" value="Genomic_DNA"/>
</dbReference>
<feature type="region of interest" description="Disordered" evidence="1">
    <location>
        <begin position="1"/>
        <end position="127"/>
    </location>
</feature>
<name>A0A1C7LP12_GRIFR</name>
<feature type="compositionally biased region" description="Polar residues" evidence="1">
    <location>
        <begin position="86"/>
        <end position="98"/>
    </location>
</feature>
<reference evidence="2 3" key="1">
    <citation type="submission" date="2016-03" db="EMBL/GenBank/DDBJ databases">
        <title>Whole genome sequencing of Grifola frondosa 9006-11.</title>
        <authorList>
            <person name="Min B."/>
            <person name="Park H."/>
            <person name="Kim J.-G."/>
            <person name="Cho H."/>
            <person name="Oh Y.-L."/>
            <person name="Kong W.-S."/>
            <person name="Choi I.-G."/>
        </authorList>
    </citation>
    <scope>NUCLEOTIDE SEQUENCE [LARGE SCALE GENOMIC DNA]</scope>
    <source>
        <strain evidence="2 3">9006-11</strain>
    </source>
</reference>